<dbReference type="InterPro" id="IPR003141">
    <property type="entry name" value="Pol/His_phosphatase_N"/>
</dbReference>
<evidence type="ECO:0000256" key="8">
    <source>
        <dbReference type="ARBA" id="ARBA00049244"/>
    </source>
</evidence>
<dbReference type="PANTHER" id="PTHR32294:SF0">
    <property type="entry name" value="DNA POLYMERASE III SUBUNIT ALPHA"/>
    <property type="match status" value="1"/>
</dbReference>
<dbReference type="Proteomes" id="UP000051220">
    <property type="component" value="Unassembled WGS sequence"/>
</dbReference>
<dbReference type="GO" id="GO:0006260">
    <property type="term" value="P:DNA replication"/>
    <property type="evidence" value="ECO:0007669"/>
    <property type="project" value="UniProtKB-KW"/>
</dbReference>
<dbReference type="NCBIfam" id="TIGR00594">
    <property type="entry name" value="polc"/>
    <property type="match status" value="1"/>
</dbReference>
<dbReference type="PANTHER" id="PTHR32294">
    <property type="entry name" value="DNA POLYMERASE III SUBUNIT ALPHA"/>
    <property type="match status" value="1"/>
</dbReference>
<organism evidence="10 11">
    <name type="scientific">Verrucomicrobia subdivision 6 bacterium BACL9 MAG-120924-bin69</name>
    <dbReference type="NCBI Taxonomy" id="1655635"/>
    <lineage>
        <taxon>Bacteria</taxon>
        <taxon>Pseudomonadati</taxon>
        <taxon>Verrucomicrobiota</taxon>
        <taxon>Verrucomicrobiia</taxon>
        <taxon>Verrucomicrobiales</taxon>
        <taxon>Verrucomicrobia subdivision 6</taxon>
    </lineage>
</organism>
<keyword evidence="5" id="KW-0548">Nucleotidyltransferase</keyword>
<keyword evidence="7" id="KW-0239">DNA-directed DNA polymerase</keyword>
<gene>
    <name evidence="10" type="ORF">ABS33_03735</name>
</gene>
<evidence type="ECO:0000259" key="9">
    <source>
        <dbReference type="SMART" id="SM00481"/>
    </source>
</evidence>
<protein>
    <recommendedName>
        <fullName evidence="3">DNA polymerase III subunit alpha</fullName>
        <ecNumber evidence="2">2.7.7.7</ecNumber>
    </recommendedName>
</protein>
<dbReference type="InterPro" id="IPR029460">
    <property type="entry name" value="DNAPol_HHH"/>
</dbReference>
<dbReference type="InterPro" id="IPR011708">
    <property type="entry name" value="DNA_pol3_alpha_NTPase_dom"/>
</dbReference>
<dbReference type="Pfam" id="PF17657">
    <property type="entry name" value="DNA_pol3_finger"/>
    <property type="match status" value="1"/>
</dbReference>
<evidence type="ECO:0000256" key="3">
    <source>
        <dbReference type="ARBA" id="ARBA00019114"/>
    </source>
</evidence>
<comment type="subcellular location">
    <subcellularLocation>
        <location evidence="1">Cytoplasm</location>
    </subcellularLocation>
</comment>
<dbReference type="EC" id="2.7.7.7" evidence="2"/>
<dbReference type="InterPro" id="IPR004805">
    <property type="entry name" value="DnaE2/DnaE/PolC"/>
</dbReference>
<dbReference type="GO" id="GO:0003676">
    <property type="term" value="F:nucleic acid binding"/>
    <property type="evidence" value="ECO:0007669"/>
    <property type="project" value="InterPro"/>
</dbReference>
<dbReference type="NCBIfam" id="NF004226">
    <property type="entry name" value="PRK05673.1"/>
    <property type="match status" value="1"/>
</dbReference>
<reference evidence="10 11" key="1">
    <citation type="submission" date="2015-10" db="EMBL/GenBank/DDBJ databases">
        <title>Metagenome-Assembled Genomes uncover a global brackish microbiome.</title>
        <authorList>
            <person name="Hugerth L.W."/>
            <person name="Larsson J."/>
            <person name="Alneberg J."/>
            <person name="Lindh M.V."/>
            <person name="Legrand C."/>
            <person name="Pinhassi J."/>
            <person name="Andersson A.F."/>
        </authorList>
    </citation>
    <scope>NUCLEOTIDE SEQUENCE [LARGE SCALE GENOMIC DNA]</scope>
    <source>
        <strain evidence="10">BACL9 MAG-120924-bin69</strain>
    </source>
</reference>
<dbReference type="SMART" id="SM00481">
    <property type="entry name" value="POLIIIAc"/>
    <property type="match status" value="1"/>
</dbReference>
<dbReference type="InterPro" id="IPR004365">
    <property type="entry name" value="NA-bd_OB_tRNA"/>
</dbReference>
<dbReference type="EMBL" id="LIDN01000096">
    <property type="protein sequence ID" value="KRP33699.1"/>
    <property type="molecule type" value="Genomic_DNA"/>
</dbReference>
<dbReference type="Pfam" id="PF07733">
    <property type="entry name" value="DNA_pol3_alpha"/>
    <property type="match status" value="1"/>
</dbReference>
<dbReference type="Pfam" id="PF02811">
    <property type="entry name" value="PHP"/>
    <property type="match status" value="1"/>
</dbReference>
<evidence type="ECO:0000256" key="6">
    <source>
        <dbReference type="ARBA" id="ARBA00022705"/>
    </source>
</evidence>
<proteinExistence type="predicted"/>
<name>A0A0R2XHD9_9BACT</name>
<sequence length="1149" mass="126818">MPELAARVKELGQPALALTDHGNLYGAIEFYEAAKEEGIQPIVGCEVYIAPGDRFEKKASAGGKDANFHLLLLARNLEGYRNLIHLVTAAHLESVYYKPRIDKKLLAKHSAGLIGTSACLKGEIAVAYLEGREGDAKKSFHEYREIFPEGDFLLEIQNHGLPDQAKLREFYRKLGQETKTPLVATNDVHYVRKEHAQTQEILMCIATNGKLNDPDRKMKSYGPEFYLKDSEEMAKLFADFPGACEQTLAVAERCNLEFELGGNKFPAFPVPGGMTREAYFRKLCGEGLRRRYGERAGSDRELQERLEFEMGVIEKTGFVSYFLIVWDFIDHAKKRGIPVGPGRGSAAGSLVSYVLGITDLCPIRYGLLFERFLNPERVSPPDIDVDFCPDRREEVIGYVRNKYGERAVAQIITFGTMGAKMAVRDVGRVMGMSFGETSRIADLIPKVPGAKLSDALKQVPELRNLAQEDSVKPVIEAALQLEGMVRQSGTHAAGVVIADRDLTDYLPLTRDDTGAVMTQFAMGAVGDIGLLKMDFLGLKTLTVIQDCLALVEKTTGKKMTPEEIPLDDPKTFALLNRAENVGVFQVESPGMRRTCAIFDLKGIGDLIALIALYRPGPMDLIDEYVKRKRGKSQFTYEHPLLEKISAETYGVLIYQEQVMAAARVLAGYSLGQADLLRRAMGKKKPEEMAKQRETFVLGCAKTNEIPRSQAVRIFELLEKFAGYGFNKSHSAAYAVLSCQTAYLKANYPTEYMASLLSHELDNTDKIALFTAEAQNMGIVIQPPSVNHSENKFTVKPNRILFGLGAIKNVGGACVEAILQARKEGGKFVSVEDFCTRMDYKAMNKKAVESLIRCGAFDEISPNRAWLSTKVEGALALAASASRDKERGQGTLFGLMEEAGPGAKKGVEQAPKDFPDWPKRDQLKAEKELLGFYVTGHPADEFEADLRAFRTLNLGEPEEMQSGTAARLAGVVTAVEVRLTQKDKKPYARVMLEDKTGRMEVMIFADLYRDAGTALKVGTPLVVGGSVDTDAEERVRLRTSECITLEAAMAKLVTHVYLLPTKEDLAGEKMAKVKEMVEAHSGDVPVRLELEVEGKKVLMEAGSQMRIRPTLAGIGKLRGLLGPDQVKLAVQSIELPKPRWPARRGQPAGL</sequence>
<comment type="caution">
    <text evidence="10">The sequence shown here is derived from an EMBL/GenBank/DDBJ whole genome shotgun (WGS) entry which is preliminary data.</text>
</comment>
<dbReference type="SUPFAM" id="SSF89550">
    <property type="entry name" value="PHP domain-like"/>
    <property type="match status" value="1"/>
</dbReference>
<evidence type="ECO:0000313" key="11">
    <source>
        <dbReference type="Proteomes" id="UP000051220"/>
    </source>
</evidence>
<dbReference type="GO" id="GO:0003887">
    <property type="term" value="F:DNA-directed DNA polymerase activity"/>
    <property type="evidence" value="ECO:0007669"/>
    <property type="project" value="UniProtKB-KW"/>
</dbReference>
<accession>A0A0R2XHD9</accession>
<dbReference type="Pfam" id="PF01336">
    <property type="entry name" value="tRNA_anti-codon"/>
    <property type="match status" value="1"/>
</dbReference>
<evidence type="ECO:0000256" key="7">
    <source>
        <dbReference type="ARBA" id="ARBA00022932"/>
    </source>
</evidence>
<dbReference type="Gene3D" id="3.20.20.140">
    <property type="entry name" value="Metal-dependent hydrolases"/>
    <property type="match status" value="1"/>
</dbReference>
<dbReference type="InterPro" id="IPR040982">
    <property type="entry name" value="DNA_pol3_finger"/>
</dbReference>
<dbReference type="Gene3D" id="1.10.10.1600">
    <property type="entry name" value="Bacterial DNA polymerase III alpha subunit, thumb domain"/>
    <property type="match status" value="1"/>
</dbReference>
<dbReference type="CDD" id="cd12113">
    <property type="entry name" value="PHP_PolIIIA_DnaE3"/>
    <property type="match status" value="1"/>
</dbReference>
<feature type="domain" description="Polymerase/histidinol phosphatase N-terminal" evidence="9">
    <location>
        <begin position="1"/>
        <end position="51"/>
    </location>
</feature>
<evidence type="ECO:0000256" key="2">
    <source>
        <dbReference type="ARBA" id="ARBA00012417"/>
    </source>
</evidence>
<dbReference type="AlphaFoldDB" id="A0A0R2XHD9"/>
<evidence type="ECO:0000256" key="5">
    <source>
        <dbReference type="ARBA" id="ARBA00022695"/>
    </source>
</evidence>
<dbReference type="GO" id="GO:0008408">
    <property type="term" value="F:3'-5' exonuclease activity"/>
    <property type="evidence" value="ECO:0007669"/>
    <property type="project" value="InterPro"/>
</dbReference>
<dbReference type="Gene3D" id="1.10.150.870">
    <property type="match status" value="1"/>
</dbReference>
<comment type="catalytic activity">
    <reaction evidence="8">
        <text>DNA(n) + a 2'-deoxyribonucleoside 5'-triphosphate = DNA(n+1) + diphosphate</text>
        <dbReference type="Rhea" id="RHEA:22508"/>
        <dbReference type="Rhea" id="RHEA-COMP:17339"/>
        <dbReference type="Rhea" id="RHEA-COMP:17340"/>
        <dbReference type="ChEBI" id="CHEBI:33019"/>
        <dbReference type="ChEBI" id="CHEBI:61560"/>
        <dbReference type="ChEBI" id="CHEBI:173112"/>
        <dbReference type="EC" id="2.7.7.7"/>
    </reaction>
</comment>
<dbReference type="Pfam" id="PF14579">
    <property type="entry name" value="HHH_6"/>
    <property type="match status" value="1"/>
</dbReference>
<keyword evidence="6" id="KW-0235">DNA replication</keyword>
<keyword evidence="4" id="KW-0808">Transferase</keyword>
<dbReference type="InterPro" id="IPR041931">
    <property type="entry name" value="DNA_pol3_alpha_thumb_dom"/>
</dbReference>
<dbReference type="GO" id="GO:0005737">
    <property type="term" value="C:cytoplasm"/>
    <property type="evidence" value="ECO:0007669"/>
    <property type="project" value="UniProtKB-SubCell"/>
</dbReference>
<dbReference type="NCBIfam" id="NF005298">
    <property type="entry name" value="PRK06826.1"/>
    <property type="match status" value="1"/>
</dbReference>
<evidence type="ECO:0000313" key="10">
    <source>
        <dbReference type="EMBL" id="KRP33699.1"/>
    </source>
</evidence>
<dbReference type="InterPro" id="IPR004013">
    <property type="entry name" value="PHP_dom"/>
</dbReference>
<dbReference type="CDD" id="cd04485">
    <property type="entry name" value="DnaE_OBF"/>
    <property type="match status" value="1"/>
</dbReference>
<dbReference type="InterPro" id="IPR016195">
    <property type="entry name" value="Pol/histidinol_Pase-like"/>
</dbReference>
<evidence type="ECO:0000256" key="4">
    <source>
        <dbReference type="ARBA" id="ARBA00022679"/>
    </source>
</evidence>
<evidence type="ECO:0000256" key="1">
    <source>
        <dbReference type="ARBA" id="ARBA00004496"/>
    </source>
</evidence>